<name>A0A0R3DF38_9BRAD</name>
<gene>
    <name evidence="1" type="ORF">AOQ71_29180</name>
</gene>
<protein>
    <submittedName>
        <fullName evidence="1">Uncharacterized protein</fullName>
    </submittedName>
</protein>
<dbReference type="AlphaFoldDB" id="A0A0R3DF38"/>
<evidence type="ECO:0000313" key="2">
    <source>
        <dbReference type="Proteomes" id="UP000051936"/>
    </source>
</evidence>
<dbReference type="EMBL" id="LJYG01000105">
    <property type="protein sequence ID" value="KRQ04927.1"/>
    <property type="molecule type" value="Genomic_DNA"/>
</dbReference>
<organism evidence="1 2">
    <name type="scientific">Bradyrhizobium manausense</name>
    <dbReference type="NCBI Taxonomy" id="989370"/>
    <lineage>
        <taxon>Bacteria</taxon>
        <taxon>Pseudomonadati</taxon>
        <taxon>Pseudomonadota</taxon>
        <taxon>Alphaproteobacteria</taxon>
        <taxon>Hyphomicrobiales</taxon>
        <taxon>Nitrobacteraceae</taxon>
        <taxon>Bradyrhizobium</taxon>
    </lineage>
</organism>
<dbReference type="Proteomes" id="UP000051936">
    <property type="component" value="Unassembled WGS sequence"/>
</dbReference>
<sequence>MWEKIAPAILVLEIALDAARTDSQRSIRPIISMEHLVVDPNSLAVSRDAKGSFVEFRELRSCKDGYFGVSVSMKEFPERDSVIALERLKRIHTIASR</sequence>
<evidence type="ECO:0000313" key="1">
    <source>
        <dbReference type="EMBL" id="KRQ04927.1"/>
    </source>
</evidence>
<accession>A0A0R3DF38</accession>
<reference evidence="1 2" key="1">
    <citation type="submission" date="2015-09" db="EMBL/GenBank/DDBJ databases">
        <title>Draft Genome Sequence of Bradyrhizobium manausense Strain BR 3351T, a Novel Symbiotic Nitrogen-Fixing Alphaproteobacterium Isolated from Brazilian Amazon Rain Forest.</title>
        <authorList>
            <person name="De Araujo J.L."/>
            <person name="Zilli J.E."/>
        </authorList>
    </citation>
    <scope>NUCLEOTIDE SEQUENCE [LARGE SCALE GENOMIC DNA]</scope>
    <source>
        <strain evidence="1 2">BR3351</strain>
    </source>
</reference>
<keyword evidence="2" id="KW-1185">Reference proteome</keyword>
<comment type="caution">
    <text evidence="1">The sequence shown here is derived from an EMBL/GenBank/DDBJ whole genome shotgun (WGS) entry which is preliminary data.</text>
</comment>
<proteinExistence type="predicted"/>